<gene>
    <name evidence="10" type="ORF">NITHO_3320009</name>
</gene>
<feature type="domain" description="Cytidyltransferase-like" evidence="9">
    <location>
        <begin position="362"/>
        <end position="452"/>
    </location>
</feature>
<dbReference type="AlphaFoldDB" id="I4EI29"/>
<keyword evidence="11" id="KW-1185">Reference proteome</keyword>
<dbReference type="GO" id="GO:0005829">
    <property type="term" value="C:cytosol"/>
    <property type="evidence" value="ECO:0007669"/>
    <property type="project" value="TreeGrafter"/>
</dbReference>
<evidence type="ECO:0000259" key="9">
    <source>
        <dbReference type="Pfam" id="PF01467"/>
    </source>
</evidence>
<organism evidence="10 11">
    <name type="scientific">Nitrolancea hollandica Lb</name>
    <dbReference type="NCBI Taxonomy" id="1129897"/>
    <lineage>
        <taxon>Bacteria</taxon>
        <taxon>Pseudomonadati</taxon>
        <taxon>Thermomicrobiota</taxon>
        <taxon>Thermomicrobia</taxon>
        <taxon>Sphaerobacterales</taxon>
        <taxon>Sphaerobacterineae</taxon>
        <taxon>Sphaerobacteraceae</taxon>
        <taxon>Nitrolancea</taxon>
    </lineage>
</organism>
<dbReference type="GO" id="GO:0016773">
    <property type="term" value="F:phosphotransferase activity, alcohol group as acceptor"/>
    <property type="evidence" value="ECO:0007669"/>
    <property type="project" value="InterPro"/>
</dbReference>
<dbReference type="RefSeq" id="WP_008478438.1">
    <property type="nucleotide sequence ID" value="NZ_CAGS01000260.1"/>
</dbReference>
<keyword evidence="6" id="KW-0511">Multifunctional enzyme</keyword>
<dbReference type="PROSITE" id="PS00583">
    <property type="entry name" value="PFKB_KINASES_1"/>
    <property type="match status" value="1"/>
</dbReference>
<dbReference type="Pfam" id="PF01467">
    <property type="entry name" value="CTP_transf_like"/>
    <property type="match status" value="1"/>
</dbReference>
<evidence type="ECO:0000313" key="11">
    <source>
        <dbReference type="Proteomes" id="UP000004221"/>
    </source>
</evidence>
<proteinExistence type="predicted"/>
<dbReference type="SUPFAM" id="SSF53613">
    <property type="entry name" value="Ribokinase-like"/>
    <property type="match status" value="1"/>
</dbReference>
<dbReference type="GO" id="GO:0009244">
    <property type="term" value="P:lipopolysaccharide core region biosynthetic process"/>
    <property type="evidence" value="ECO:0007669"/>
    <property type="project" value="UniProtKB-UniPathway"/>
</dbReference>
<keyword evidence="4 10" id="KW-0808">Transferase</keyword>
<dbReference type="GO" id="GO:0033786">
    <property type="term" value="F:heptose-1-phosphate adenylyltransferase activity"/>
    <property type="evidence" value="ECO:0007669"/>
    <property type="project" value="TreeGrafter"/>
</dbReference>
<keyword evidence="5" id="KW-0418">Kinase</keyword>
<name>I4EI29_9BACT</name>
<comment type="caution">
    <text evidence="10">The sequence shown here is derived from an EMBL/GenBank/DDBJ whole genome shotgun (WGS) entry which is preliminary data.</text>
</comment>
<evidence type="ECO:0000256" key="4">
    <source>
        <dbReference type="ARBA" id="ARBA00022679"/>
    </source>
</evidence>
<keyword evidence="7" id="KW-0119">Carbohydrate metabolism</keyword>
<dbReference type="InterPro" id="IPR004821">
    <property type="entry name" value="Cyt_trans-like"/>
</dbReference>
<dbReference type="InterPro" id="IPR011611">
    <property type="entry name" value="PfkB_dom"/>
</dbReference>
<comment type="function">
    <text evidence="2">Catalyzes the ADP transfer from ATP to D-glycero-beta-D-manno-heptose 1-phosphate, yielding ADP-D-glycero-beta-D-manno-heptose.</text>
</comment>
<evidence type="ECO:0000313" key="10">
    <source>
        <dbReference type="EMBL" id="CCF84341.1"/>
    </source>
</evidence>
<dbReference type="Pfam" id="PF00294">
    <property type="entry name" value="PfkB"/>
    <property type="match status" value="1"/>
</dbReference>
<dbReference type="InterPro" id="IPR002173">
    <property type="entry name" value="Carboh/pur_kinase_PfkB_CS"/>
</dbReference>
<dbReference type="GO" id="GO:0033785">
    <property type="term" value="F:heptose 7-phosphate kinase activity"/>
    <property type="evidence" value="ECO:0007669"/>
    <property type="project" value="TreeGrafter"/>
</dbReference>
<evidence type="ECO:0000256" key="7">
    <source>
        <dbReference type="ARBA" id="ARBA00023277"/>
    </source>
</evidence>
<comment type="function">
    <text evidence="1">Catalyzes the phosphorylation of D-glycero-D-manno-heptose 7-phosphate at the C-1 position to selectively form D-glycero-beta-D-manno-heptose-1,7-bisphosphate.</text>
</comment>
<evidence type="ECO:0000256" key="1">
    <source>
        <dbReference type="ARBA" id="ARBA00002319"/>
    </source>
</evidence>
<dbReference type="Gene3D" id="3.40.1190.20">
    <property type="match status" value="1"/>
</dbReference>
<dbReference type="Proteomes" id="UP000004221">
    <property type="component" value="Unassembled WGS sequence"/>
</dbReference>
<evidence type="ECO:0000256" key="6">
    <source>
        <dbReference type="ARBA" id="ARBA00023268"/>
    </source>
</evidence>
<evidence type="ECO:0000256" key="5">
    <source>
        <dbReference type="ARBA" id="ARBA00022777"/>
    </source>
</evidence>
<dbReference type="Gene3D" id="3.40.50.620">
    <property type="entry name" value="HUPs"/>
    <property type="match status" value="1"/>
</dbReference>
<comment type="pathway">
    <text evidence="3">Bacterial outer membrane biogenesis; LPS core biosynthesis.</text>
</comment>
<dbReference type="InterPro" id="IPR029056">
    <property type="entry name" value="Ribokinase-like"/>
</dbReference>
<dbReference type="NCBIfam" id="TIGR00125">
    <property type="entry name" value="cyt_tran_rel"/>
    <property type="match status" value="1"/>
</dbReference>
<accession>I4EI29</accession>
<dbReference type="PANTHER" id="PTHR46969">
    <property type="entry name" value="BIFUNCTIONAL PROTEIN HLDE"/>
    <property type="match status" value="1"/>
</dbReference>
<evidence type="ECO:0000256" key="3">
    <source>
        <dbReference type="ARBA" id="ARBA00004713"/>
    </source>
</evidence>
<dbReference type="InterPro" id="IPR011913">
    <property type="entry name" value="RfaE_dom_I"/>
</dbReference>
<dbReference type="InterPro" id="IPR014729">
    <property type="entry name" value="Rossmann-like_a/b/a_fold"/>
</dbReference>
<evidence type="ECO:0000256" key="2">
    <source>
        <dbReference type="ARBA" id="ARBA00003753"/>
    </source>
</evidence>
<dbReference type="EMBL" id="CAGS01000260">
    <property type="protein sequence ID" value="CCF84341.1"/>
    <property type="molecule type" value="Genomic_DNA"/>
</dbReference>
<dbReference type="OrthoDB" id="9802794at2"/>
<dbReference type="PANTHER" id="PTHR46969:SF1">
    <property type="entry name" value="BIFUNCTIONAL PROTEIN HLDE"/>
    <property type="match status" value="1"/>
</dbReference>
<dbReference type="SUPFAM" id="SSF52374">
    <property type="entry name" value="Nucleotidylyl transferase"/>
    <property type="match status" value="1"/>
</dbReference>
<protein>
    <submittedName>
        <fullName evidence="10">Cytidyltransferase-related domain protein</fullName>
    </submittedName>
</protein>
<sequence>MAAAVDHVRRFRRLRALVIGDAMLDSYLEGTAARLCSEGPVPVVRKTAKERALGGAANTAANLRALGAGVAFLGIAGPDSAGAHLRSLLRQRGIDDRWLIEDRDVSTLHKLRILADGQYVVRFDEGDTGQCSEEGNARLLAHLDELFPQCDLVVISDYGYGVASGRLIDRLRTLRAARPCVLVIDSKQLHRFQQVGATIVTPNFREACLTVQPLSGGDDGIQQPGVDQIGRRLLEMIDAESVAITMGGDGAALIARDGPTLRIPAHAVAHVHDVGAGDSFTAAVALSLAAGASRADAVRIGIDAAGIAVTKRRTAVTSHQELLQRVSLAHHALHRAAGLRAVATLASRLDADRLAGRTIIFTNGVFDILHAGHVHFLRQAKELGDILVVGVNSDRSARRLKGEGRPINRERDRLALVAALDTVDHAILFDEANPAALIRKLRPHVHVKGGDYDGESLPEAEAVHEVGGRVVILPLTGSLSTSGMIDRIRTLASDGAIGAGA</sequence>
<dbReference type="UniPathway" id="UPA00958"/>
<reference evidence="10 11" key="1">
    <citation type="journal article" date="2012" name="ISME J.">
        <title>Nitrification expanded: discovery, physiology and genomics of a nitrite-oxidizing bacterium from the phylum Chloroflexi.</title>
        <authorList>
            <person name="Sorokin D.Y."/>
            <person name="Lucker S."/>
            <person name="Vejmelkova D."/>
            <person name="Kostrikina N.A."/>
            <person name="Kleerebezem R."/>
            <person name="Rijpstra W.I."/>
            <person name="Damste J.S."/>
            <person name="Le Paslier D."/>
            <person name="Muyzer G."/>
            <person name="Wagner M."/>
            <person name="van Loosdrecht M.C."/>
            <person name="Daims H."/>
        </authorList>
    </citation>
    <scope>NUCLEOTIDE SEQUENCE [LARGE SCALE GENOMIC DNA]</scope>
    <source>
        <strain evidence="11">none</strain>
    </source>
</reference>
<feature type="domain" description="Carbohydrate kinase PfkB" evidence="8">
    <location>
        <begin position="17"/>
        <end position="316"/>
    </location>
</feature>
<dbReference type="CDD" id="cd01172">
    <property type="entry name" value="RfaE_like"/>
    <property type="match status" value="1"/>
</dbReference>
<evidence type="ECO:0000259" key="8">
    <source>
        <dbReference type="Pfam" id="PF00294"/>
    </source>
</evidence>